<dbReference type="InterPro" id="IPR036918">
    <property type="entry name" value="Pyrv_Knase_C_sf"/>
</dbReference>
<dbReference type="PRINTS" id="PR01050">
    <property type="entry name" value="PYRUVTKNASE"/>
</dbReference>
<evidence type="ECO:0000256" key="1">
    <source>
        <dbReference type="ARBA" id="ARBA00001946"/>
    </source>
</evidence>
<dbReference type="GO" id="GO:0004743">
    <property type="term" value="F:pyruvate kinase activity"/>
    <property type="evidence" value="ECO:0007669"/>
    <property type="project" value="UniProtKB-UniRule"/>
</dbReference>
<comment type="cofactor">
    <cofactor evidence="1">
        <name>Mg(2+)</name>
        <dbReference type="ChEBI" id="CHEBI:18420"/>
    </cofactor>
</comment>
<evidence type="ECO:0000256" key="8">
    <source>
        <dbReference type="ARBA" id="ARBA00022741"/>
    </source>
</evidence>
<dbReference type="InterPro" id="IPR015813">
    <property type="entry name" value="Pyrv/PenolPyrv_kinase-like_dom"/>
</dbReference>
<reference evidence="16 17" key="1">
    <citation type="submission" date="2020-05" db="EMBL/GenBank/DDBJ databases">
        <title>Novel Mycoplasma species detected in Mirounga angustirostris (northern elephant seal) from the USA.</title>
        <authorList>
            <person name="Volokhov D.V."/>
        </authorList>
    </citation>
    <scope>NUCLEOTIDE SEQUENCE [LARGE SCALE GENOMIC DNA]</scope>
    <source>
        <strain evidence="16 17">Mirounga ES2806-GEN</strain>
    </source>
</reference>
<dbReference type="FunFam" id="3.20.20.60:FF:000025">
    <property type="entry name" value="Pyruvate kinase"/>
    <property type="match status" value="1"/>
</dbReference>
<dbReference type="InterPro" id="IPR015793">
    <property type="entry name" value="Pyrv_Knase_brl"/>
</dbReference>
<keyword evidence="13 16" id="KW-0670">Pyruvate</keyword>
<evidence type="ECO:0000256" key="11">
    <source>
        <dbReference type="ARBA" id="ARBA00022842"/>
    </source>
</evidence>
<dbReference type="AlphaFoldDB" id="A0A6M4JEY0"/>
<keyword evidence="6 15" id="KW-0808">Transferase</keyword>
<keyword evidence="17" id="KW-1185">Reference proteome</keyword>
<dbReference type="InterPro" id="IPR001697">
    <property type="entry name" value="Pyr_Knase"/>
</dbReference>
<accession>A0A6M4JEY0</accession>
<evidence type="ECO:0000256" key="10">
    <source>
        <dbReference type="ARBA" id="ARBA00022840"/>
    </source>
</evidence>
<dbReference type="EMBL" id="CP053096">
    <property type="protein sequence ID" value="QJR43241.1"/>
    <property type="molecule type" value="Genomic_DNA"/>
</dbReference>
<comment type="cofactor">
    <cofactor evidence="2">
        <name>K(+)</name>
        <dbReference type="ChEBI" id="CHEBI:29103"/>
    </cofactor>
</comment>
<dbReference type="InterPro" id="IPR040442">
    <property type="entry name" value="Pyrv_kinase-like_dom_sf"/>
</dbReference>
<proteinExistence type="inferred from homology"/>
<dbReference type="Pfam" id="PF00224">
    <property type="entry name" value="PK"/>
    <property type="match status" value="1"/>
</dbReference>
<keyword evidence="12 15" id="KW-0324">Glycolysis</keyword>
<dbReference type="RefSeq" id="WP_171110775.1">
    <property type="nucleotide sequence ID" value="NZ_CP053096.1"/>
</dbReference>
<evidence type="ECO:0000256" key="5">
    <source>
        <dbReference type="ARBA" id="ARBA00012142"/>
    </source>
</evidence>
<keyword evidence="9 15" id="KW-0418">Kinase</keyword>
<dbReference type="SUPFAM" id="SSF51621">
    <property type="entry name" value="Phosphoenolpyruvate/pyruvate domain"/>
    <property type="match status" value="1"/>
</dbReference>
<dbReference type="UniPathway" id="UPA00109">
    <property type="reaction ID" value="UER00188"/>
</dbReference>
<evidence type="ECO:0000313" key="16">
    <source>
        <dbReference type="EMBL" id="QJR43241.1"/>
    </source>
</evidence>
<evidence type="ECO:0000256" key="13">
    <source>
        <dbReference type="ARBA" id="ARBA00023317"/>
    </source>
</evidence>
<evidence type="ECO:0000256" key="2">
    <source>
        <dbReference type="ARBA" id="ARBA00001958"/>
    </source>
</evidence>
<dbReference type="InterPro" id="IPR015806">
    <property type="entry name" value="Pyrv_Knase_insert_dom_sf"/>
</dbReference>
<dbReference type="GO" id="GO:0016301">
    <property type="term" value="F:kinase activity"/>
    <property type="evidence" value="ECO:0007669"/>
    <property type="project" value="UniProtKB-KW"/>
</dbReference>
<name>A0A6M4JEY0_9MOLU</name>
<organism evidence="16 17">
    <name type="scientific">Mycoplasma miroungigenitalium</name>
    <dbReference type="NCBI Taxonomy" id="754515"/>
    <lineage>
        <taxon>Bacteria</taxon>
        <taxon>Bacillati</taxon>
        <taxon>Mycoplasmatota</taxon>
        <taxon>Mollicutes</taxon>
        <taxon>Mycoplasmataceae</taxon>
        <taxon>Mycoplasma</taxon>
    </lineage>
</organism>
<dbReference type="PANTHER" id="PTHR11817">
    <property type="entry name" value="PYRUVATE KINASE"/>
    <property type="match status" value="1"/>
</dbReference>
<keyword evidence="10" id="KW-0067">ATP-binding</keyword>
<dbReference type="InterPro" id="IPR011037">
    <property type="entry name" value="Pyrv_Knase-like_insert_dom_sf"/>
</dbReference>
<evidence type="ECO:0000256" key="3">
    <source>
        <dbReference type="ARBA" id="ARBA00004997"/>
    </source>
</evidence>
<keyword evidence="8" id="KW-0547">Nucleotide-binding</keyword>
<protein>
    <recommendedName>
        <fullName evidence="5 14">Pyruvate kinase</fullName>
        <ecNumber evidence="5 14">2.7.1.40</ecNumber>
    </recommendedName>
</protein>
<dbReference type="SUPFAM" id="SSF52935">
    <property type="entry name" value="PK C-terminal domain-like"/>
    <property type="match status" value="1"/>
</dbReference>
<dbReference type="GO" id="GO:0030955">
    <property type="term" value="F:potassium ion binding"/>
    <property type="evidence" value="ECO:0007669"/>
    <property type="project" value="UniProtKB-UniRule"/>
</dbReference>
<sequence>MKLNNHKEKLTITAGPASSSLEIVKQIIEAGATCIRANFSHGTLEEQKMKFETAKQAAKELGVNISLMLDTKGPEVRVGKMKDGAYPIAQGQELKILTTPEAFANVIGDDKQVTVPYDMSKDLKIGDKVLFDDGKLTSTVTKVVPGEITVVTANAHVLKTNKRINLPNVDFSLPFLSEKDIQDVTFGAKYGVDYVAASFVNSAKNVNDLRKLLVENGGSQIQIISKIESQIGINNIDEIIEASDGIMVARGDLGLEIPYYEVPYWQMQIIDKCRKAGKVVVVATQMLDSLENNPQPTRAEVSDVYWATSYGADSTMLSNETAAGKYPVTAVQVMRTINKKAENDYYNTPSYTDWINSLLSKLDKKDDLVKNVVNSVLQNKPKFTIVVTKDTSLLRKLSQFRLNTMIIGVLDNDKLATSFGLTSGVKIVTNTAKLFDELTLKPTDLNNVLNQLEIANGDKYLTLVNEKLELKTK</sequence>
<gene>
    <name evidence="16" type="primary">pyk</name>
    <name evidence="16" type="ORF">HLA87_00225</name>
</gene>
<dbReference type="GO" id="GO:0000287">
    <property type="term" value="F:magnesium ion binding"/>
    <property type="evidence" value="ECO:0007669"/>
    <property type="project" value="UniProtKB-UniRule"/>
</dbReference>
<dbReference type="SUPFAM" id="SSF50800">
    <property type="entry name" value="PK beta-barrel domain-like"/>
    <property type="match status" value="1"/>
</dbReference>
<evidence type="ECO:0000313" key="17">
    <source>
        <dbReference type="Proteomes" id="UP000500686"/>
    </source>
</evidence>
<evidence type="ECO:0000256" key="12">
    <source>
        <dbReference type="ARBA" id="ARBA00023152"/>
    </source>
</evidence>
<dbReference type="Gene3D" id="2.40.33.10">
    <property type="entry name" value="PK beta-barrel domain-like"/>
    <property type="match status" value="1"/>
</dbReference>
<evidence type="ECO:0000256" key="14">
    <source>
        <dbReference type="NCBIfam" id="TIGR01064"/>
    </source>
</evidence>
<dbReference type="KEGG" id="mmir:HLA87_00225"/>
<evidence type="ECO:0000256" key="9">
    <source>
        <dbReference type="ARBA" id="ARBA00022777"/>
    </source>
</evidence>
<dbReference type="GO" id="GO:0005524">
    <property type="term" value="F:ATP binding"/>
    <property type="evidence" value="ECO:0007669"/>
    <property type="project" value="UniProtKB-KW"/>
</dbReference>
<dbReference type="Proteomes" id="UP000500686">
    <property type="component" value="Chromosome"/>
</dbReference>
<evidence type="ECO:0000256" key="6">
    <source>
        <dbReference type="ARBA" id="ARBA00022679"/>
    </source>
</evidence>
<evidence type="ECO:0000256" key="15">
    <source>
        <dbReference type="RuleBase" id="RU000504"/>
    </source>
</evidence>
<evidence type="ECO:0000256" key="7">
    <source>
        <dbReference type="ARBA" id="ARBA00022723"/>
    </source>
</evidence>
<comment type="pathway">
    <text evidence="3 15">Carbohydrate degradation; glycolysis; pyruvate from D-glyceraldehyde 3-phosphate: step 5/5.</text>
</comment>
<dbReference type="Gene3D" id="3.20.20.60">
    <property type="entry name" value="Phosphoenolpyruvate-binding domains"/>
    <property type="match status" value="1"/>
</dbReference>
<keyword evidence="11 15" id="KW-0460">Magnesium</keyword>
<dbReference type="Gene3D" id="3.40.1380.20">
    <property type="entry name" value="Pyruvate kinase, C-terminal domain"/>
    <property type="match status" value="1"/>
</dbReference>
<dbReference type="NCBIfam" id="NF004491">
    <property type="entry name" value="PRK05826.1"/>
    <property type="match status" value="1"/>
</dbReference>
<evidence type="ECO:0000256" key="4">
    <source>
        <dbReference type="ARBA" id="ARBA00008663"/>
    </source>
</evidence>
<dbReference type="NCBIfam" id="TIGR01064">
    <property type="entry name" value="pyruv_kin"/>
    <property type="match status" value="1"/>
</dbReference>
<keyword evidence="7" id="KW-0479">Metal-binding</keyword>
<comment type="similarity">
    <text evidence="4 15">Belongs to the pyruvate kinase family.</text>
</comment>
<comment type="catalytic activity">
    <reaction evidence="15">
        <text>pyruvate + ATP = phosphoenolpyruvate + ADP + H(+)</text>
        <dbReference type="Rhea" id="RHEA:18157"/>
        <dbReference type="ChEBI" id="CHEBI:15361"/>
        <dbReference type="ChEBI" id="CHEBI:15378"/>
        <dbReference type="ChEBI" id="CHEBI:30616"/>
        <dbReference type="ChEBI" id="CHEBI:58702"/>
        <dbReference type="ChEBI" id="CHEBI:456216"/>
        <dbReference type="EC" id="2.7.1.40"/>
    </reaction>
</comment>
<dbReference type="EC" id="2.7.1.40" evidence="5 14"/>